<dbReference type="GO" id="GO:0032259">
    <property type="term" value="P:methylation"/>
    <property type="evidence" value="ECO:0007669"/>
    <property type="project" value="UniProtKB-KW"/>
</dbReference>
<keyword evidence="3" id="KW-0949">S-adenosyl-L-methionine</keyword>
<dbReference type="PANTHER" id="PTHR43464:SF19">
    <property type="entry name" value="UBIQUINONE BIOSYNTHESIS O-METHYLTRANSFERASE, MITOCHONDRIAL"/>
    <property type="match status" value="1"/>
</dbReference>
<evidence type="ECO:0000313" key="6">
    <source>
        <dbReference type="Proteomes" id="UP000886883"/>
    </source>
</evidence>
<reference evidence="5" key="2">
    <citation type="submission" date="2021-04" db="EMBL/GenBank/DDBJ databases">
        <authorList>
            <person name="Gilroy R."/>
        </authorList>
    </citation>
    <scope>NUCLEOTIDE SEQUENCE</scope>
    <source>
        <strain evidence="5">USAMLcec3-2134</strain>
    </source>
</reference>
<keyword evidence="1 5" id="KW-0489">Methyltransferase</keyword>
<comment type="caution">
    <text evidence="5">The sequence shown here is derived from an EMBL/GenBank/DDBJ whole genome shotgun (WGS) entry which is preliminary data.</text>
</comment>
<dbReference type="SUPFAM" id="SSF53335">
    <property type="entry name" value="S-adenosyl-L-methionine-dependent methyltransferases"/>
    <property type="match status" value="1"/>
</dbReference>
<sequence>MDHEIIISYSDTLNMLDEILEKRDHEWWNKFYSDRNKPVPFFKDIPDEELVSYCEEGILTGGNALDIGCGNGRNSRYLAARGFRVTGIDISGQSIRWAKDLTNEDQNINFQCASMLEYAAEADSFDFILDSGCFHHIKPHRREQYINCILRCLKDDGYFLMTCFNLDGGANISDYDVYRDYSMHGGLGFSEYKIKRILNSYFDIIDFRKMKETDNVKIFGKDFMWVILMKKRREE</sequence>
<evidence type="ECO:0000259" key="4">
    <source>
        <dbReference type="Pfam" id="PF13649"/>
    </source>
</evidence>
<evidence type="ECO:0000313" key="5">
    <source>
        <dbReference type="EMBL" id="HJB91746.1"/>
    </source>
</evidence>
<reference evidence="5" key="1">
    <citation type="journal article" date="2021" name="PeerJ">
        <title>Extensive microbial diversity within the chicken gut microbiome revealed by metagenomics and culture.</title>
        <authorList>
            <person name="Gilroy R."/>
            <person name="Ravi A."/>
            <person name="Getino M."/>
            <person name="Pursley I."/>
            <person name="Horton D.L."/>
            <person name="Alikhan N.F."/>
            <person name="Baker D."/>
            <person name="Gharbi K."/>
            <person name="Hall N."/>
            <person name="Watson M."/>
            <person name="Adriaenssens E.M."/>
            <person name="Foster-Nyarko E."/>
            <person name="Jarju S."/>
            <person name="Secka A."/>
            <person name="Antonio M."/>
            <person name="Oren A."/>
            <person name="Chaudhuri R.R."/>
            <person name="La Ragione R."/>
            <person name="Hildebrand F."/>
            <person name="Pallen M.J."/>
        </authorList>
    </citation>
    <scope>NUCLEOTIDE SEQUENCE</scope>
    <source>
        <strain evidence="5">USAMLcec3-2134</strain>
    </source>
</reference>
<proteinExistence type="predicted"/>
<protein>
    <submittedName>
        <fullName evidence="5">Class I SAM-dependent methyltransferase</fullName>
    </submittedName>
</protein>
<gene>
    <name evidence="5" type="ORF">H9763_09835</name>
</gene>
<dbReference type="AlphaFoldDB" id="A0A9D2SE43"/>
<dbReference type="InterPro" id="IPR029063">
    <property type="entry name" value="SAM-dependent_MTases_sf"/>
</dbReference>
<keyword evidence="2" id="KW-0808">Transferase</keyword>
<dbReference type="GO" id="GO:0008168">
    <property type="term" value="F:methyltransferase activity"/>
    <property type="evidence" value="ECO:0007669"/>
    <property type="project" value="UniProtKB-KW"/>
</dbReference>
<accession>A0A9D2SE43</accession>
<dbReference type="Proteomes" id="UP000886883">
    <property type="component" value="Unassembled WGS sequence"/>
</dbReference>
<dbReference type="PANTHER" id="PTHR43464">
    <property type="entry name" value="METHYLTRANSFERASE"/>
    <property type="match status" value="1"/>
</dbReference>
<dbReference type="Pfam" id="PF13649">
    <property type="entry name" value="Methyltransf_25"/>
    <property type="match status" value="1"/>
</dbReference>
<evidence type="ECO:0000256" key="1">
    <source>
        <dbReference type="ARBA" id="ARBA00022603"/>
    </source>
</evidence>
<dbReference type="EMBL" id="DWXE01000039">
    <property type="protein sequence ID" value="HJB91746.1"/>
    <property type="molecule type" value="Genomic_DNA"/>
</dbReference>
<dbReference type="CDD" id="cd02440">
    <property type="entry name" value="AdoMet_MTases"/>
    <property type="match status" value="1"/>
</dbReference>
<dbReference type="InterPro" id="IPR041698">
    <property type="entry name" value="Methyltransf_25"/>
</dbReference>
<evidence type="ECO:0000256" key="3">
    <source>
        <dbReference type="ARBA" id="ARBA00022691"/>
    </source>
</evidence>
<organism evidence="5 6">
    <name type="scientific">Candidatus Eisenbergiella merdigallinarum</name>
    <dbReference type="NCBI Taxonomy" id="2838552"/>
    <lineage>
        <taxon>Bacteria</taxon>
        <taxon>Bacillati</taxon>
        <taxon>Bacillota</taxon>
        <taxon>Clostridia</taxon>
        <taxon>Lachnospirales</taxon>
        <taxon>Lachnospiraceae</taxon>
        <taxon>Eisenbergiella</taxon>
    </lineage>
</organism>
<evidence type="ECO:0000256" key="2">
    <source>
        <dbReference type="ARBA" id="ARBA00022679"/>
    </source>
</evidence>
<dbReference type="Gene3D" id="3.40.50.150">
    <property type="entry name" value="Vaccinia Virus protein VP39"/>
    <property type="match status" value="1"/>
</dbReference>
<name>A0A9D2SE43_9FIRM</name>
<feature type="domain" description="Methyltransferase" evidence="4">
    <location>
        <begin position="65"/>
        <end position="157"/>
    </location>
</feature>